<evidence type="ECO:0000313" key="4">
    <source>
        <dbReference type="Proteomes" id="UP000064249"/>
    </source>
</evidence>
<feature type="domain" description="Lactate racemase C-terminal" evidence="2">
    <location>
        <begin position="272"/>
        <end position="410"/>
    </location>
</feature>
<name>A0A117LGF6_9CHLR</name>
<evidence type="ECO:0000313" key="3">
    <source>
        <dbReference type="EMBL" id="KUK45833.1"/>
    </source>
</evidence>
<gene>
    <name evidence="3" type="ORF">XD73_1291</name>
</gene>
<dbReference type="InterPro" id="IPR047926">
    <property type="entry name" value="Ni_dep_LarA"/>
</dbReference>
<dbReference type="Pfam" id="PF21113">
    <property type="entry name" value="LarA_C"/>
    <property type="match status" value="1"/>
</dbReference>
<dbReference type="Pfam" id="PF09861">
    <property type="entry name" value="Lar_N"/>
    <property type="match status" value="1"/>
</dbReference>
<dbReference type="EMBL" id="LGFU01000138">
    <property type="protein sequence ID" value="KUK45833.1"/>
    <property type="molecule type" value="Genomic_DNA"/>
</dbReference>
<protein>
    <submittedName>
        <fullName evidence="3">Uncharacterized protein</fullName>
    </submittedName>
</protein>
<feature type="domain" description="LarA-like N-terminal" evidence="1">
    <location>
        <begin position="8"/>
        <end position="205"/>
    </location>
</feature>
<accession>A0A117LGF6</accession>
<dbReference type="InterPro" id="IPR043166">
    <property type="entry name" value="LarA-like_C"/>
</dbReference>
<reference evidence="3 4" key="1">
    <citation type="journal article" date="2015" name="MBio">
        <title>Genome-Resolved Metagenomic Analysis Reveals Roles for Candidate Phyla and Other Microbial Community Members in Biogeochemical Transformations in Oil Reservoirs.</title>
        <authorList>
            <person name="Hu P."/>
            <person name="Tom L."/>
            <person name="Singh A."/>
            <person name="Thomas B.C."/>
            <person name="Baker B.J."/>
            <person name="Piceno Y.M."/>
            <person name="Andersen G.L."/>
            <person name="Banfield J.F."/>
        </authorList>
    </citation>
    <scope>NUCLEOTIDE SEQUENCE [LARGE SCALE GENOMIC DNA]</scope>
    <source>
        <strain evidence="3">46_16</strain>
    </source>
</reference>
<evidence type="ECO:0000259" key="1">
    <source>
        <dbReference type="Pfam" id="PF09861"/>
    </source>
</evidence>
<dbReference type="PANTHER" id="PTHR33171:SF17">
    <property type="entry name" value="LARA-LIKE N-TERMINAL DOMAIN-CONTAINING PROTEIN"/>
    <property type="match status" value="1"/>
</dbReference>
<dbReference type="Gene3D" id="3.90.226.30">
    <property type="match status" value="1"/>
</dbReference>
<dbReference type="InterPro" id="IPR048068">
    <property type="entry name" value="LarA-like"/>
</dbReference>
<comment type="caution">
    <text evidence="3">The sequence shown here is derived from an EMBL/GenBank/DDBJ whole genome shotgun (WGS) entry which is preliminary data.</text>
</comment>
<dbReference type="InterPro" id="IPR048520">
    <property type="entry name" value="LarA_C"/>
</dbReference>
<dbReference type="InterPro" id="IPR018657">
    <property type="entry name" value="LarA-like_N"/>
</dbReference>
<sequence>MNKFSLPYGKSHLEINIDSRFYTERILPNPTKPLGNPELAIKNALNNPFGYVRLNDFLSASSVGIAINDKTRPVPHPNPVISLLNHLESLGFEQKSIKLFIGSGTHKPMAKDEFENILPKSIVENYEIIAHNCDDSPMVDLGKTKFNTPIKINRDFHSCELKIAVGNIEPHHFMGFSGGVKTAAIGLAGRETITANHAMLIHDMAQSGIYHRNPLRQEIEEIGQKIKIDYCLGSILDEDKHILQIYFSPPNLVMLEAIPFIRNIFGAEVLAPFDLVIASPGGYPKDINFYQAEKGLTHAARITKDGGCVILLADCTEGSGSIAYEEYVSKAGSNLEIIDQFNSGFFEIGPHKAFQIAREAERINIVLVSEVPSEQVKLWKLTPGSPHELDQLMRNWTSALPPDARIAILPAASRTMPALKNE</sequence>
<evidence type="ECO:0000259" key="2">
    <source>
        <dbReference type="Pfam" id="PF21113"/>
    </source>
</evidence>
<dbReference type="Proteomes" id="UP000064249">
    <property type="component" value="Unassembled WGS sequence"/>
</dbReference>
<dbReference type="PANTHER" id="PTHR33171">
    <property type="entry name" value="LAR_N DOMAIN-CONTAINING PROTEIN"/>
    <property type="match status" value="1"/>
</dbReference>
<dbReference type="AlphaFoldDB" id="A0A117LGF6"/>
<dbReference type="NCBIfam" id="NF033504">
    <property type="entry name" value="Ni_dep_LarA"/>
    <property type="match status" value="1"/>
</dbReference>
<organism evidence="3 4">
    <name type="scientific">Anaerolinea thermophila</name>
    <dbReference type="NCBI Taxonomy" id="167964"/>
    <lineage>
        <taxon>Bacteria</taxon>
        <taxon>Bacillati</taxon>
        <taxon>Chloroflexota</taxon>
        <taxon>Anaerolineae</taxon>
        <taxon>Anaerolineales</taxon>
        <taxon>Anaerolineaceae</taxon>
        <taxon>Anaerolinea</taxon>
    </lineage>
</organism>
<proteinExistence type="predicted"/>
<dbReference type="GO" id="GO:0050043">
    <property type="term" value="F:lactate racemase activity"/>
    <property type="evidence" value="ECO:0007669"/>
    <property type="project" value="InterPro"/>
</dbReference>
<dbReference type="Gene3D" id="3.40.50.11440">
    <property type="match status" value="1"/>
</dbReference>